<reference evidence="2" key="1">
    <citation type="journal article" date="2020" name="Nature">
        <title>Giant virus diversity and host interactions through global metagenomics.</title>
        <authorList>
            <person name="Schulz F."/>
            <person name="Roux S."/>
            <person name="Paez-Espino D."/>
            <person name="Jungbluth S."/>
            <person name="Walsh D.A."/>
            <person name="Denef V.J."/>
            <person name="McMahon K.D."/>
            <person name="Konstantinidis K.T."/>
            <person name="Eloe-Fadrosh E.A."/>
            <person name="Kyrpides N.C."/>
            <person name="Woyke T."/>
        </authorList>
    </citation>
    <scope>NUCLEOTIDE SEQUENCE</scope>
    <source>
        <strain evidence="2">GVMAG-M-3300023184-186</strain>
    </source>
</reference>
<evidence type="ECO:0000256" key="1">
    <source>
        <dbReference type="SAM" id="MobiDB-lite"/>
    </source>
</evidence>
<organism evidence="2">
    <name type="scientific">viral metagenome</name>
    <dbReference type="NCBI Taxonomy" id="1070528"/>
    <lineage>
        <taxon>unclassified sequences</taxon>
        <taxon>metagenomes</taxon>
        <taxon>organismal metagenomes</taxon>
    </lineage>
</organism>
<dbReference type="AlphaFoldDB" id="A0A6C0I2A0"/>
<name>A0A6C0I2A0_9ZZZZ</name>
<sequence length="440" mass="48941">MSSKQFQRKYSPVSEVLAVLNAAKNADEGNPRWYAGKLDGDGMYSTPILLFSLKDNSNAKSAFKPGMKVKRTNMRPGSNGCKYTDIYIAMPDAIIPFNITTAGDESDTCLGGIKPPEGSEELNRLQEINPEAKGRPGERDVVMLINEYDTTKIEYDEESEELIIPEGAKNSKLFQVMKIVSDAIIYDTKYWVANGKKLVDLLNSEKEANKAITAEAVLNKYDELYPNIRKNNYIVLSTDSANEIQALFPKDFKTIMNNILVLESKLTPNVCVSGDFYANRERAKNKYLKVKLMCAATGQIIPTIFDKKTSDINGHPTVATVVNDQENEEPLTFGNIHKYVTRGSRIQGNYYTEVSITRQGISFTLKANSMIIDHTEFKQVEFEEPSLWTPSTASISAKASEAIKDDDSTDGAFDLNNPSETDIFGENGLKSGDNSDEDDK</sequence>
<proteinExistence type="predicted"/>
<protein>
    <submittedName>
        <fullName evidence="2">Uncharacterized protein</fullName>
    </submittedName>
</protein>
<dbReference type="EMBL" id="MN740071">
    <property type="protein sequence ID" value="QHT86545.1"/>
    <property type="molecule type" value="Genomic_DNA"/>
</dbReference>
<feature type="region of interest" description="Disordered" evidence="1">
    <location>
        <begin position="398"/>
        <end position="440"/>
    </location>
</feature>
<evidence type="ECO:0000313" key="2">
    <source>
        <dbReference type="EMBL" id="QHT86545.1"/>
    </source>
</evidence>
<accession>A0A6C0I2A0</accession>